<evidence type="ECO:0000313" key="12">
    <source>
        <dbReference type="Proteomes" id="UP000615026"/>
    </source>
</evidence>
<feature type="domain" description="Anthranilate synthase component I N-terminal" evidence="10">
    <location>
        <begin position="31"/>
        <end position="154"/>
    </location>
</feature>
<evidence type="ECO:0000313" key="11">
    <source>
        <dbReference type="EMBL" id="MBE9067169.1"/>
    </source>
</evidence>
<dbReference type="NCBIfam" id="TIGR01824">
    <property type="entry name" value="PabB-clade2"/>
    <property type="match status" value="1"/>
</dbReference>
<evidence type="ECO:0000259" key="10">
    <source>
        <dbReference type="Pfam" id="PF04715"/>
    </source>
</evidence>
<dbReference type="InterPro" id="IPR015890">
    <property type="entry name" value="Chorismate_C"/>
</dbReference>
<dbReference type="PANTHER" id="PTHR11236:SF48">
    <property type="entry name" value="ISOCHORISMATE SYNTHASE MENF"/>
    <property type="match status" value="1"/>
</dbReference>
<dbReference type="GO" id="GO:0004049">
    <property type="term" value="F:anthranilate synthase activity"/>
    <property type="evidence" value="ECO:0007669"/>
    <property type="project" value="UniProtKB-EC"/>
</dbReference>
<comment type="cofactor">
    <cofactor evidence="1">
        <name>Mg(2+)</name>
        <dbReference type="ChEBI" id="CHEBI:18420"/>
    </cofactor>
</comment>
<dbReference type="GO" id="GO:0000162">
    <property type="term" value="P:L-tryptophan biosynthetic process"/>
    <property type="evidence" value="ECO:0007669"/>
    <property type="project" value="TreeGrafter"/>
</dbReference>
<protein>
    <recommendedName>
        <fullName evidence="3">Anthranilate synthase component 1</fullName>
    </recommendedName>
</protein>
<dbReference type="GO" id="GO:0046872">
    <property type="term" value="F:metal ion binding"/>
    <property type="evidence" value="ECO:0007669"/>
    <property type="project" value="UniProtKB-KW"/>
</dbReference>
<sequence>MQLRYWHRLDLQNRSGADVFEALFDASAIATLLESPDRVDGAPNNLIRYSLCAGAPQQLNNQSQLFTPAIGEILPTLDRLVRGAESGVAPNSPATPPEHLPFLGGWLGWLGFDAAWEIEQLPYLNHDPLPFPVAYWYEPAQFAILDHQQQHLWLAATSLNELDLMVQRLENYCPSATGPASSTHVPQPVTLCSDQVQFETAVQKAKDHIRAGDVFQVNLSLRFQTATGQSPWQLYRQLHHINPSPFASYWRTPWGHVISCSPERLVHLRDKTVQTRPIAGTRPRGTTPETDRALAQALQANRKEQAEHIMLVDLERNDLGRVCTWGSIQVDELMVIERYSHVMHLVSNVIGQLKPSLNAIDVIRATFPGGTITGCPKVRCMEIIETLEPLRRSLFYGSCGYLDVRGQLDLNILIRTLLLAPMEADSSEIGQHRVWGQVGAGIVADSNPHQEWLESLQKAQAQLLALGVSI</sequence>
<proteinExistence type="predicted"/>
<feature type="domain" description="Chorismate-utilising enzyme C-terminal" evidence="9">
    <location>
        <begin position="196"/>
        <end position="458"/>
    </location>
</feature>
<gene>
    <name evidence="11" type="ORF">IQ260_10925</name>
</gene>
<keyword evidence="5" id="KW-0460">Magnesium</keyword>
<evidence type="ECO:0000256" key="5">
    <source>
        <dbReference type="ARBA" id="ARBA00022842"/>
    </source>
</evidence>
<keyword evidence="6" id="KW-0456">Lyase</keyword>
<evidence type="ECO:0000259" key="9">
    <source>
        <dbReference type="Pfam" id="PF00425"/>
    </source>
</evidence>
<evidence type="ECO:0000256" key="1">
    <source>
        <dbReference type="ARBA" id="ARBA00001946"/>
    </source>
</evidence>
<comment type="caution">
    <text evidence="11">The sequence shown here is derived from an EMBL/GenBank/DDBJ whole genome shotgun (WGS) entry which is preliminary data.</text>
</comment>
<evidence type="ECO:0000256" key="6">
    <source>
        <dbReference type="ARBA" id="ARBA00023239"/>
    </source>
</evidence>
<dbReference type="InterPro" id="IPR005801">
    <property type="entry name" value="ADC_synthase"/>
</dbReference>
<dbReference type="Pfam" id="PF00425">
    <property type="entry name" value="Chorismate_bind"/>
    <property type="match status" value="1"/>
</dbReference>
<accession>A0A928ZTT6</accession>
<organism evidence="11 12">
    <name type="scientific">Leptolyngbya cf. ectocarpi LEGE 11479</name>
    <dbReference type="NCBI Taxonomy" id="1828722"/>
    <lineage>
        <taxon>Bacteria</taxon>
        <taxon>Bacillati</taxon>
        <taxon>Cyanobacteriota</taxon>
        <taxon>Cyanophyceae</taxon>
        <taxon>Leptolyngbyales</taxon>
        <taxon>Leptolyngbyaceae</taxon>
        <taxon>Leptolyngbya group</taxon>
        <taxon>Leptolyngbya</taxon>
    </lineage>
</organism>
<evidence type="ECO:0000256" key="3">
    <source>
        <dbReference type="ARBA" id="ARBA00020653"/>
    </source>
</evidence>
<dbReference type="InterPro" id="IPR006805">
    <property type="entry name" value="Anth_synth_I_N"/>
</dbReference>
<evidence type="ECO:0000256" key="4">
    <source>
        <dbReference type="ARBA" id="ARBA00022723"/>
    </source>
</evidence>
<dbReference type="Pfam" id="PF04715">
    <property type="entry name" value="Anth_synt_I_N"/>
    <property type="match status" value="1"/>
</dbReference>
<dbReference type="InterPro" id="IPR019999">
    <property type="entry name" value="Anth_synth_I-like"/>
</dbReference>
<dbReference type="PANTHER" id="PTHR11236">
    <property type="entry name" value="AMINOBENZOATE/ANTHRANILATE SYNTHASE"/>
    <property type="match status" value="1"/>
</dbReference>
<keyword evidence="12" id="KW-1185">Reference proteome</keyword>
<dbReference type="AlphaFoldDB" id="A0A928ZTT6"/>
<dbReference type="Gene3D" id="3.60.120.10">
    <property type="entry name" value="Anthranilate synthase"/>
    <property type="match status" value="1"/>
</dbReference>
<dbReference type="EMBL" id="JADEXP010000079">
    <property type="protein sequence ID" value="MBE9067169.1"/>
    <property type="molecule type" value="Genomic_DNA"/>
</dbReference>
<dbReference type="Proteomes" id="UP000615026">
    <property type="component" value="Unassembled WGS sequence"/>
</dbReference>
<evidence type="ECO:0000256" key="2">
    <source>
        <dbReference type="ARBA" id="ARBA00011575"/>
    </source>
</evidence>
<dbReference type="SUPFAM" id="SSF56322">
    <property type="entry name" value="ADC synthase"/>
    <property type="match status" value="1"/>
</dbReference>
<keyword evidence="4" id="KW-0479">Metal-binding</keyword>
<dbReference type="PRINTS" id="PR00095">
    <property type="entry name" value="ANTSNTHASEI"/>
</dbReference>
<comment type="catalytic activity">
    <reaction evidence="8">
        <text>chorismate + L-glutamine = anthranilate + pyruvate + L-glutamate + H(+)</text>
        <dbReference type="Rhea" id="RHEA:21732"/>
        <dbReference type="ChEBI" id="CHEBI:15361"/>
        <dbReference type="ChEBI" id="CHEBI:15378"/>
        <dbReference type="ChEBI" id="CHEBI:16567"/>
        <dbReference type="ChEBI" id="CHEBI:29748"/>
        <dbReference type="ChEBI" id="CHEBI:29985"/>
        <dbReference type="ChEBI" id="CHEBI:58359"/>
        <dbReference type="EC" id="4.1.3.27"/>
    </reaction>
</comment>
<name>A0A928ZTT6_LEPEC</name>
<comment type="function">
    <text evidence="7">Part of a heterotetrameric complex that catalyzes the two-step biosynthesis of anthranilate, an intermediate in the biosynthesis of L-tryptophan. In the first step, the glutamine-binding beta subunit (TrpG) of anthranilate synthase (AS) provides the glutamine amidotransferase activity which generates ammonia as a substrate that, along with chorismate, is used in the second step, catalyzed by the large alpha subunit of AS (TrpE) to produce anthranilate. In the absence of TrpG, TrpE can synthesize anthranilate directly from chorismate and high concentrations of ammonia.</text>
</comment>
<evidence type="ECO:0000256" key="7">
    <source>
        <dbReference type="ARBA" id="ARBA00025634"/>
    </source>
</evidence>
<comment type="subunit">
    <text evidence="2">Heterotetramer consisting of two non-identical subunits: a beta subunit (TrpG) and a large alpha subunit (TrpE).</text>
</comment>
<reference evidence="11" key="1">
    <citation type="submission" date="2020-10" db="EMBL/GenBank/DDBJ databases">
        <authorList>
            <person name="Castelo-Branco R."/>
            <person name="Eusebio N."/>
            <person name="Adriana R."/>
            <person name="Vieira A."/>
            <person name="Brugerolle De Fraissinette N."/>
            <person name="Rezende De Castro R."/>
            <person name="Schneider M.P."/>
            <person name="Vasconcelos V."/>
            <person name="Leao P.N."/>
        </authorList>
    </citation>
    <scope>NUCLEOTIDE SEQUENCE</scope>
    <source>
        <strain evidence="11">LEGE 11479</strain>
    </source>
</reference>
<dbReference type="InterPro" id="IPR010118">
    <property type="entry name" value="Para-NH2Bz/anthranilate_synth"/>
</dbReference>
<evidence type="ECO:0000256" key="8">
    <source>
        <dbReference type="ARBA" id="ARBA00047683"/>
    </source>
</evidence>
<dbReference type="NCBIfam" id="NF004610">
    <property type="entry name" value="PRK05940.1"/>
    <property type="match status" value="1"/>
</dbReference>